<feature type="region of interest" description="Disordered" evidence="1">
    <location>
        <begin position="71"/>
        <end position="108"/>
    </location>
</feature>
<dbReference type="Proteomes" id="UP001329825">
    <property type="component" value="Chromosome 1"/>
</dbReference>
<dbReference type="EMBL" id="CP141881">
    <property type="protein sequence ID" value="WRT63777.1"/>
    <property type="molecule type" value="Genomic_DNA"/>
</dbReference>
<evidence type="ECO:0000313" key="2">
    <source>
        <dbReference type="EMBL" id="WRT63777.1"/>
    </source>
</evidence>
<name>A0ABZ1CU38_9TREE</name>
<evidence type="ECO:0000313" key="3">
    <source>
        <dbReference type="Proteomes" id="UP001329825"/>
    </source>
</evidence>
<feature type="region of interest" description="Disordered" evidence="1">
    <location>
        <begin position="14"/>
        <end position="38"/>
    </location>
</feature>
<organism evidence="2 3">
    <name type="scientific">Kwoniella shivajii</name>
    <dbReference type="NCBI Taxonomy" id="564305"/>
    <lineage>
        <taxon>Eukaryota</taxon>
        <taxon>Fungi</taxon>
        <taxon>Dikarya</taxon>
        <taxon>Basidiomycota</taxon>
        <taxon>Agaricomycotina</taxon>
        <taxon>Tremellomycetes</taxon>
        <taxon>Tremellales</taxon>
        <taxon>Cryptococcaceae</taxon>
        <taxon>Kwoniella</taxon>
    </lineage>
</organism>
<accession>A0ABZ1CU38</accession>
<sequence>MVQKVSAITSVLSLSASSASSDIVPLSSPRSQPTPFLTFNTHQAPGQNLLSIPQQVDSLSSSNYAKVAASGEVSDLTRSPSSHVARVAEVSKGSGPGDEGLRRSSRSYTDSKIITAYTATEQMNPI</sequence>
<feature type="compositionally biased region" description="Low complexity" evidence="1">
    <location>
        <begin position="14"/>
        <end position="29"/>
    </location>
</feature>
<dbReference type="GeneID" id="87952833"/>
<protein>
    <submittedName>
        <fullName evidence="2">Uncharacterized protein</fullName>
    </submittedName>
</protein>
<gene>
    <name evidence="2" type="ORF">IL334_000702</name>
</gene>
<proteinExistence type="predicted"/>
<evidence type="ECO:0000256" key="1">
    <source>
        <dbReference type="SAM" id="MobiDB-lite"/>
    </source>
</evidence>
<dbReference type="RefSeq" id="XP_062788517.1">
    <property type="nucleotide sequence ID" value="XM_062932466.1"/>
</dbReference>
<keyword evidence="3" id="KW-1185">Reference proteome</keyword>
<reference evidence="2 3" key="1">
    <citation type="submission" date="2024-01" db="EMBL/GenBank/DDBJ databases">
        <title>Comparative genomics of Cryptococcus and Kwoniella reveals pathogenesis evolution and contrasting modes of karyotype evolution via chromosome fusion or intercentromeric recombination.</title>
        <authorList>
            <person name="Coelho M.A."/>
            <person name="David-Palma M."/>
            <person name="Shea T."/>
            <person name="Bowers K."/>
            <person name="McGinley-Smith S."/>
            <person name="Mohammad A.W."/>
            <person name="Gnirke A."/>
            <person name="Yurkov A.M."/>
            <person name="Nowrousian M."/>
            <person name="Sun S."/>
            <person name="Cuomo C.A."/>
            <person name="Heitman J."/>
        </authorList>
    </citation>
    <scope>NUCLEOTIDE SEQUENCE [LARGE SCALE GENOMIC DNA]</scope>
    <source>
        <strain evidence="2">CBS 11374</strain>
    </source>
</reference>